<accession>A0A0F3KJK9</accession>
<evidence type="ECO:0008006" key="3">
    <source>
        <dbReference type="Google" id="ProtNLM"/>
    </source>
</evidence>
<organism evidence="1 2">
    <name type="scientific">Luteibacter yeojuensis</name>
    <dbReference type="NCBI Taxonomy" id="345309"/>
    <lineage>
        <taxon>Bacteria</taxon>
        <taxon>Pseudomonadati</taxon>
        <taxon>Pseudomonadota</taxon>
        <taxon>Gammaproteobacteria</taxon>
        <taxon>Lysobacterales</taxon>
        <taxon>Rhodanobacteraceae</taxon>
        <taxon>Luteibacter</taxon>
    </lineage>
</organism>
<keyword evidence="2" id="KW-1185">Reference proteome</keyword>
<dbReference type="PATRIC" id="fig|345309.4.peg.2629"/>
<sequence>MKPSDTGKTVRYSFDPDNARELTPEEVARLEALKSRPVDFTDIPPQAVDDTWHMPGPLRSLENKQQVTLRIDRDVLDFFRGTGKRYQTRINEVLREYMKAHLAPPPRR</sequence>
<dbReference type="AlphaFoldDB" id="A0A0F3KJK9"/>
<dbReference type="InterPro" id="IPR025528">
    <property type="entry name" value="BrnA_antitoxin"/>
</dbReference>
<dbReference type="RefSeq" id="WP_045830450.1">
    <property type="nucleotide sequence ID" value="NZ_JZRB01000033.1"/>
</dbReference>
<gene>
    <name evidence="1" type="ORF">VI08_15120</name>
</gene>
<comment type="caution">
    <text evidence="1">The sequence shown here is derived from an EMBL/GenBank/DDBJ whole genome shotgun (WGS) entry which is preliminary data.</text>
</comment>
<dbReference type="EMBL" id="JZRB01000033">
    <property type="protein sequence ID" value="KJV30294.1"/>
    <property type="molecule type" value="Genomic_DNA"/>
</dbReference>
<reference evidence="1 2" key="1">
    <citation type="submission" date="2015-03" db="EMBL/GenBank/DDBJ databases">
        <title>Draft genome sequence of Luteibacter yeojuensis strain SU11.</title>
        <authorList>
            <person name="Sulaiman J."/>
            <person name="Priya K."/>
            <person name="Chan K.-G."/>
        </authorList>
    </citation>
    <scope>NUCLEOTIDE SEQUENCE [LARGE SCALE GENOMIC DNA]</scope>
    <source>
        <strain evidence="1 2">SU11</strain>
    </source>
</reference>
<dbReference type="Pfam" id="PF14384">
    <property type="entry name" value="BrnA_antitoxin"/>
    <property type="match status" value="1"/>
</dbReference>
<dbReference type="OrthoDB" id="9796641at2"/>
<evidence type="ECO:0000313" key="2">
    <source>
        <dbReference type="Proteomes" id="UP000033651"/>
    </source>
</evidence>
<evidence type="ECO:0000313" key="1">
    <source>
        <dbReference type="EMBL" id="KJV30294.1"/>
    </source>
</evidence>
<proteinExistence type="predicted"/>
<dbReference type="Proteomes" id="UP000033651">
    <property type="component" value="Unassembled WGS sequence"/>
</dbReference>
<protein>
    <recommendedName>
        <fullName evidence="3">BrnA antitoxin of type II toxin-antitoxin system</fullName>
    </recommendedName>
</protein>
<name>A0A0F3KJK9_9GAMM</name>